<proteinExistence type="predicted"/>
<dbReference type="AlphaFoldDB" id="A0A5B7I0W6"/>
<evidence type="ECO:0000313" key="2">
    <source>
        <dbReference type="Proteomes" id="UP000324222"/>
    </source>
</evidence>
<protein>
    <submittedName>
        <fullName evidence="1">Uncharacterized protein</fullName>
    </submittedName>
</protein>
<organism evidence="1 2">
    <name type="scientific">Portunus trituberculatus</name>
    <name type="common">Swimming crab</name>
    <name type="synonym">Neptunus trituberculatus</name>
    <dbReference type="NCBI Taxonomy" id="210409"/>
    <lineage>
        <taxon>Eukaryota</taxon>
        <taxon>Metazoa</taxon>
        <taxon>Ecdysozoa</taxon>
        <taxon>Arthropoda</taxon>
        <taxon>Crustacea</taxon>
        <taxon>Multicrustacea</taxon>
        <taxon>Malacostraca</taxon>
        <taxon>Eumalacostraca</taxon>
        <taxon>Eucarida</taxon>
        <taxon>Decapoda</taxon>
        <taxon>Pleocyemata</taxon>
        <taxon>Brachyura</taxon>
        <taxon>Eubrachyura</taxon>
        <taxon>Portunoidea</taxon>
        <taxon>Portunidae</taxon>
        <taxon>Portuninae</taxon>
        <taxon>Portunus</taxon>
    </lineage>
</organism>
<accession>A0A5B7I0W6</accession>
<reference evidence="1 2" key="1">
    <citation type="submission" date="2019-05" db="EMBL/GenBank/DDBJ databases">
        <title>Another draft genome of Portunus trituberculatus and its Hox gene families provides insights of decapod evolution.</title>
        <authorList>
            <person name="Jeong J.-H."/>
            <person name="Song I."/>
            <person name="Kim S."/>
            <person name="Choi T."/>
            <person name="Kim D."/>
            <person name="Ryu S."/>
            <person name="Kim W."/>
        </authorList>
    </citation>
    <scope>NUCLEOTIDE SEQUENCE [LARGE SCALE GENOMIC DNA]</scope>
    <source>
        <tissue evidence="1">Muscle</tissue>
    </source>
</reference>
<evidence type="ECO:0000313" key="1">
    <source>
        <dbReference type="EMBL" id="MPC74374.1"/>
    </source>
</evidence>
<comment type="caution">
    <text evidence="1">The sequence shown here is derived from an EMBL/GenBank/DDBJ whole genome shotgun (WGS) entry which is preliminary data.</text>
</comment>
<name>A0A5B7I0W6_PORTR</name>
<dbReference type="Proteomes" id="UP000324222">
    <property type="component" value="Unassembled WGS sequence"/>
</dbReference>
<keyword evidence="2" id="KW-1185">Reference proteome</keyword>
<gene>
    <name evidence="1" type="ORF">E2C01_068732</name>
</gene>
<dbReference type="EMBL" id="VSRR010038798">
    <property type="protein sequence ID" value="MPC74374.1"/>
    <property type="molecule type" value="Genomic_DNA"/>
</dbReference>
<sequence>METICILLPVGRFGAAYLNFLCSDLLCSVPICVVKARSNAGTY</sequence>